<name>A0ABZ2JBZ6_9CHLR</name>
<sequence length="112" mass="12915">MTLTELAIMTGILSILLIVSAYYWRYASVLAYFYFVFIGLIWGAGTVGHERSWFTWFLIGNGVAGILTVLAIVNKRHHGFPFFSYMKYTAYILFSLIIISFIMAMLDTLFRF</sequence>
<keyword evidence="3" id="KW-1185">Reference proteome</keyword>
<dbReference type="Proteomes" id="UP001375370">
    <property type="component" value="Chromosome"/>
</dbReference>
<feature type="transmembrane region" description="Helical" evidence="1">
    <location>
        <begin position="53"/>
        <end position="73"/>
    </location>
</feature>
<protein>
    <submittedName>
        <fullName evidence="2">Uncharacterized protein</fullName>
    </submittedName>
</protein>
<feature type="transmembrane region" description="Helical" evidence="1">
    <location>
        <begin position="6"/>
        <end position="24"/>
    </location>
</feature>
<evidence type="ECO:0000256" key="1">
    <source>
        <dbReference type="SAM" id="Phobius"/>
    </source>
</evidence>
<reference evidence="2 3" key="1">
    <citation type="submission" date="2024-03" db="EMBL/GenBank/DDBJ databases">
        <title>A Dehalogenimonas Isolated from Estuarine Sediments Dihaloeliminates Chlorinated Alkanes.</title>
        <authorList>
            <person name="Yang Y."/>
            <person name="Wang H."/>
        </authorList>
    </citation>
    <scope>NUCLEOTIDE SEQUENCE [LARGE SCALE GENOMIC DNA]</scope>
    <source>
        <strain evidence="2 3">W</strain>
    </source>
</reference>
<proteinExistence type="predicted"/>
<gene>
    <name evidence="2" type="ORF">V8247_02665</name>
</gene>
<feature type="transmembrane region" description="Helical" evidence="1">
    <location>
        <begin position="29"/>
        <end position="47"/>
    </location>
</feature>
<keyword evidence="1" id="KW-0812">Transmembrane</keyword>
<dbReference type="RefSeq" id="WP_338738499.1">
    <property type="nucleotide sequence ID" value="NZ_CP146612.1"/>
</dbReference>
<evidence type="ECO:0000313" key="3">
    <source>
        <dbReference type="Proteomes" id="UP001375370"/>
    </source>
</evidence>
<organism evidence="2 3">
    <name type="scientific">Candidatus Dehalogenimonas loeffleri</name>
    <dbReference type="NCBI Taxonomy" id="3127115"/>
    <lineage>
        <taxon>Bacteria</taxon>
        <taxon>Bacillati</taxon>
        <taxon>Chloroflexota</taxon>
        <taxon>Dehalococcoidia</taxon>
        <taxon>Dehalococcoidales</taxon>
        <taxon>Dehalococcoidaceae</taxon>
        <taxon>Dehalogenimonas</taxon>
    </lineage>
</organism>
<evidence type="ECO:0000313" key="2">
    <source>
        <dbReference type="EMBL" id="WWX25890.1"/>
    </source>
</evidence>
<keyword evidence="1" id="KW-1133">Transmembrane helix</keyword>
<keyword evidence="1" id="KW-0472">Membrane</keyword>
<feature type="transmembrane region" description="Helical" evidence="1">
    <location>
        <begin position="85"/>
        <end position="106"/>
    </location>
</feature>
<dbReference type="EMBL" id="CP146612">
    <property type="protein sequence ID" value="WWX25890.1"/>
    <property type="molecule type" value="Genomic_DNA"/>
</dbReference>
<accession>A0ABZ2JBZ6</accession>